<evidence type="ECO:0000313" key="10">
    <source>
        <dbReference type="Proteomes" id="UP000199470"/>
    </source>
</evidence>
<feature type="transmembrane region" description="Helical" evidence="8">
    <location>
        <begin position="6"/>
        <end position="27"/>
    </location>
</feature>
<keyword evidence="6 8" id="KW-1133">Transmembrane helix</keyword>
<dbReference type="PANTHER" id="PTHR30269">
    <property type="entry name" value="TRANSMEMBRANE PROTEIN YFCA"/>
    <property type="match status" value="1"/>
</dbReference>
<evidence type="ECO:0000256" key="5">
    <source>
        <dbReference type="ARBA" id="ARBA00022692"/>
    </source>
</evidence>
<dbReference type="AlphaFoldDB" id="A0A1I4KIG5"/>
<keyword evidence="7 8" id="KW-0472">Membrane</keyword>
<proteinExistence type="inferred from homology"/>
<keyword evidence="5 8" id="KW-0812">Transmembrane</keyword>
<keyword evidence="10" id="KW-1185">Reference proteome</keyword>
<evidence type="ECO:0000256" key="7">
    <source>
        <dbReference type="ARBA" id="ARBA00023136"/>
    </source>
</evidence>
<feature type="transmembrane region" description="Helical" evidence="8">
    <location>
        <begin position="200"/>
        <end position="218"/>
    </location>
</feature>
<organism evidence="9 10">
    <name type="scientific">Rugamonas rubra</name>
    <dbReference type="NCBI Taxonomy" id="758825"/>
    <lineage>
        <taxon>Bacteria</taxon>
        <taxon>Pseudomonadati</taxon>
        <taxon>Pseudomonadota</taxon>
        <taxon>Betaproteobacteria</taxon>
        <taxon>Burkholderiales</taxon>
        <taxon>Oxalobacteraceae</taxon>
        <taxon>Telluria group</taxon>
        <taxon>Rugamonas</taxon>
    </lineage>
</organism>
<dbReference type="PANTHER" id="PTHR30269:SF0">
    <property type="entry name" value="MEMBRANE TRANSPORTER PROTEIN YFCA-RELATED"/>
    <property type="match status" value="1"/>
</dbReference>
<dbReference type="Proteomes" id="UP000199470">
    <property type="component" value="Unassembled WGS sequence"/>
</dbReference>
<keyword evidence="4 8" id="KW-1003">Cell membrane</keyword>
<protein>
    <recommendedName>
        <fullName evidence="8">Probable membrane transporter protein</fullName>
    </recommendedName>
</protein>
<comment type="subcellular location">
    <subcellularLocation>
        <location evidence="1 8">Cell membrane</location>
        <topology evidence="1 8">Multi-pass membrane protein</topology>
    </subcellularLocation>
</comment>
<sequence length="254" mass="26795">MVDYLVLGVAAFGAGLVDAVVGGGGLIQIPALFSVFPNMAPATLIGTNKLASIFGTGVAAVSYARRVRIAWSTAAPAAVAALVFAFLGAFVVTRVSPDFMRALLPVVLVAVAVYTFAKKDFGSVHAPMHSGRREQMLALLIGSAIGFYDGFFGPGTGSFLVFLFVRVFGFDFLGASAVAKVVNVACNFSALVWFGYSGHLVWQLGLTMAICQIAGSVIGSRLAIKHGSGFVRKLFLLVVSILIVKTGYDAWMRW</sequence>
<evidence type="ECO:0000256" key="6">
    <source>
        <dbReference type="ARBA" id="ARBA00022989"/>
    </source>
</evidence>
<name>A0A1I4KIG5_9BURK</name>
<dbReference type="GO" id="GO:0005886">
    <property type="term" value="C:plasma membrane"/>
    <property type="evidence" value="ECO:0007669"/>
    <property type="project" value="UniProtKB-SubCell"/>
</dbReference>
<feature type="transmembrane region" description="Helical" evidence="8">
    <location>
        <begin position="230"/>
        <end position="248"/>
    </location>
</feature>
<evidence type="ECO:0000256" key="3">
    <source>
        <dbReference type="ARBA" id="ARBA00022448"/>
    </source>
</evidence>
<evidence type="ECO:0000256" key="1">
    <source>
        <dbReference type="ARBA" id="ARBA00004651"/>
    </source>
</evidence>
<evidence type="ECO:0000313" key="9">
    <source>
        <dbReference type="EMBL" id="SFL78207.1"/>
    </source>
</evidence>
<evidence type="ECO:0000256" key="4">
    <source>
        <dbReference type="ARBA" id="ARBA00022475"/>
    </source>
</evidence>
<dbReference type="STRING" id="758825.SAMN02982985_01515"/>
<dbReference type="InterPro" id="IPR002781">
    <property type="entry name" value="TM_pro_TauE-like"/>
</dbReference>
<comment type="similarity">
    <text evidence="2 8">Belongs to the 4-toluene sulfonate uptake permease (TSUP) (TC 2.A.102) family.</text>
</comment>
<evidence type="ECO:0000256" key="8">
    <source>
        <dbReference type="RuleBase" id="RU363041"/>
    </source>
</evidence>
<dbReference type="OrthoDB" id="554695at2"/>
<feature type="transmembrane region" description="Helical" evidence="8">
    <location>
        <begin position="99"/>
        <end position="117"/>
    </location>
</feature>
<feature type="transmembrane region" description="Helical" evidence="8">
    <location>
        <begin position="137"/>
        <end position="165"/>
    </location>
</feature>
<dbReference type="Pfam" id="PF01925">
    <property type="entry name" value="TauE"/>
    <property type="match status" value="1"/>
</dbReference>
<dbReference type="InterPro" id="IPR052017">
    <property type="entry name" value="TSUP"/>
</dbReference>
<keyword evidence="3" id="KW-0813">Transport</keyword>
<feature type="transmembrane region" description="Helical" evidence="8">
    <location>
        <begin position="69"/>
        <end position="92"/>
    </location>
</feature>
<feature type="transmembrane region" description="Helical" evidence="8">
    <location>
        <begin position="39"/>
        <end position="63"/>
    </location>
</feature>
<reference evidence="9 10" key="1">
    <citation type="submission" date="2016-10" db="EMBL/GenBank/DDBJ databases">
        <authorList>
            <person name="de Groot N.N."/>
        </authorList>
    </citation>
    <scope>NUCLEOTIDE SEQUENCE [LARGE SCALE GENOMIC DNA]</scope>
    <source>
        <strain evidence="9 10">ATCC 43154</strain>
    </source>
</reference>
<dbReference type="EMBL" id="FOTW01000007">
    <property type="protein sequence ID" value="SFL78207.1"/>
    <property type="molecule type" value="Genomic_DNA"/>
</dbReference>
<gene>
    <name evidence="9" type="ORF">SAMN02982985_01515</name>
</gene>
<dbReference type="RefSeq" id="WP_093385811.1">
    <property type="nucleotide sequence ID" value="NZ_FOTW01000007.1"/>
</dbReference>
<accession>A0A1I4KIG5</accession>
<evidence type="ECO:0000256" key="2">
    <source>
        <dbReference type="ARBA" id="ARBA00009142"/>
    </source>
</evidence>